<accession>A0ABV9FET4</accession>
<proteinExistence type="predicted"/>
<evidence type="ECO:0000313" key="1">
    <source>
        <dbReference type="EMBL" id="MFC4600437.1"/>
    </source>
</evidence>
<name>A0ABV9FET4_9BACL</name>
<dbReference type="EMBL" id="JBHSEP010000016">
    <property type="protein sequence ID" value="MFC4600437.1"/>
    <property type="molecule type" value="Genomic_DNA"/>
</dbReference>
<evidence type="ECO:0000313" key="2">
    <source>
        <dbReference type="Proteomes" id="UP001596028"/>
    </source>
</evidence>
<reference evidence="2" key="1">
    <citation type="journal article" date="2019" name="Int. J. Syst. Evol. Microbiol.">
        <title>The Global Catalogue of Microorganisms (GCM) 10K type strain sequencing project: providing services to taxonomists for standard genome sequencing and annotation.</title>
        <authorList>
            <consortium name="The Broad Institute Genomics Platform"/>
            <consortium name="The Broad Institute Genome Sequencing Center for Infectious Disease"/>
            <person name="Wu L."/>
            <person name="Ma J."/>
        </authorList>
    </citation>
    <scope>NUCLEOTIDE SEQUENCE [LARGE SCALE GENOMIC DNA]</scope>
    <source>
        <strain evidence="2">CCUG 49571</strain>
    </source>
</reference>
<sequence>MKFSAAGVRTICPCCGNDTFDKDYRQLNSRGATFFGLDWANRNATILVCQRCTHILWFMSEPEQQED</sequence>
<evidence type="ECO:0008006" key="3">
    <source>
        <dbReference type="Google" id="ProtNLM"/>
    </source>
</evidence>
<keyword evidence="2" id="KW-1185">Reference proteome</keyword>
<dbReference type="RefSeq" id="WP_378099515.1">
    <property type="nucleotide sequence ID" value="NZ_JBHSEP010000016.1"/>
</dbReference>
<comment type="caution">
    <text evidence="1">The sequence shown here is derived from an EMBL/GenBank/DDBJ whole genome shotgun (WGS) entry which is preliminary data.</text>
</comment>
<protein>
    <recommendedName>
        <fullName evidence="3">DNA-binding protein</fullName>
    </recommendedName>
</protein>
<organism evidence="1 2">
    <name type="scientific">Cohnella hongkongensis</name>
    <dbReference type="NCBI Taxonomy" id="178337"/>
    <lineage>
        <taxon>Bacteria</taxon>
        <taxon>Bacillati</taxon>
        <taxon>Bacillota</taxon>
        <taxon>Bacilli</taxon>
        <taxon>Bacillales</taxon>
        <taxon>Paenibacillaceae</taxon>
        <taxon>Cohnella</taxon>
    </lineage>
</organism>
<dbReference type="Proteomes" id="UP001596028">
    <property type="component" value="Unassembled WGS sequence"/>
</dbReference>
<gene>
    <name evidence="1" type="ORF">ACFO3S_19485</name>
</gene>